<evidence type="ECO:0000313" key="2">
    <source>
        <dbReference type="EMBL" id="GLK68107.1"/>
    </source>
</evidence>
<evidence type="ECO:0000313" key="3">
    <source>
        <dbReference type="Proteomes" id="UP001143372"/>
    </source>
</evidence>
<reference evidence="2" key="1">
    <citation type="journal article" date="2014" name="Int. J. Syst. Evol. Microbiol.">
        <title>Complete genome sequence of Corynebacterium casei LMG S-19264T (=DSM 44701T), isolated from a smear-ripened cheese.</title>
        <authorList>
            <consortium name="US DOE Joint Genome Institute (JGI-PGF)"/>
            <person name="Walter F."/>
            <person name="Albersmeier A."/>
            <person name="Kalinowski J."/>
            <person name="Ruckert C."/>
        </authorList>
    </citation>
    <scope>NUCLEOTIDE SEQUENCE</scope>
    <source>
        <strain evidence="2">VKM B-2347</strain>
    </source>
</reference>
<proteinExistence type="predicted"/>
<organism evidence="2 3">
    <name type="scientific">Hansschlegelia plantiphila</name>
    <dbReference type="NCBI Taxonomy" id="374655"/>
    <lineage>
        <taxon>Bacteria</taxon>
        <taxon>Pseudomonadati</taxon>
        <taxon>Pseudomonadota</taxon>
        <taxon>Alphaproteobacteria</taxon>
        <taxon>Hyphomicrobiales</taxon>
        <taxon>Methylopilaceae</taxon>
        <taxon>Hansschlegelia</taxon>
    </lineage>
</organism>
<protein>
    <recommendedName>
        <fullName evidence="1">HEPN AbiU2-like domain-containing protein</fullName>
    </recommendedName>
</protein>
<name>A0A9W6J0I3_9HYPH</name>
<comment type="caution">
    <text evidence="2">The sequence shown here is derived from an EMBL/GenBank/DDBJ whole genome shotgun (WGS) entry which is preliminary data.</text>
</comment>
<reference evidence="2" key="2">
    <citation type="submission" date="2023-01" db="EMBL/GenBank/DDBJ databases">
        <authorList>
            <person name="Sun Q."/>
            <person name="Evtushenko L."/>
        </authorList>
    </citation>
    <scope>NUCLEOTIDE SEQUENCE</scope>
    <source>
        <strain evidence="2">VKM B-2347</strain>
    </source>
</reference>
<gene>
    <name evidence="2" type="ORF">GCM10008179_17450</name>
</gene>
<evidence type="ECO:0000259" key="1">
    <source>
        <dbReference type="Pfam" id="PF18734"/>
    </source>
</evidence>
<accession>A0A9W6J0I3</accession>
<dbReference type="AlphaFoldDB" id="A0A9W6J0I3"/>
<dbReference type="EMBL" id="BSFI01000007">
    <property type="protein sequence ID" value="GLK68107.1"/>
    <property type="molecule type" value="Genomic_DNA"/>
</dbReference>
<dbReference type="Proteomes" id="UP001143372">
    <property type="component" value="Unassembled WGS sequence"/>
</dbReference>
<dbReference type="Pfam" id="PF18734">
    <property type="entry name" value="HEPN_AbiU2"/>
    <property type="match status" value="1"/>
</dbReference>
<sequence>MKSKPRPAYCPVSPKRLERMVWLLRPQTIHAIRLEASLEEANRLVREKGFHAETATVLDLVQHAQQFTLAVAVAKIMERPWREDTDVASIPELARLLEMRDVRRLLIWTALKTWSGRSQARSCGRAIRRALGVYQQLQSGSELGEARNALQMLRNKELAHSLWTEALVPRPRYNDLFALVDIAQAFLEHADLAIRGANGSFDEHDEFFTRLSRDFWTPALTAAAAYDPHEMPRRSGGPTR</sequence>
<keyword evidence="3" id="KW-1185">Reference proteome</keyword>
<feature type="domain" description="HEPN AbiU2-like" evidence="1">
    <location>
        <begin position="16"/>
        <end position="215"/>
    </location>
</feature>
<dbReference type="InterPro" id="IPR040704">
    <property type="entry name" value="HEPN_AbiU2"/>
</dbReference>